<dbReference type="InterPro" id="IPR041694">
    <property type="entry name" value="ADH_N_2"/>
</dbReference>
<dbReference type="SUPFAM" id="SSF50129">
    <property type="entry name" value="GroES-like"/>
    <property type="match status" value="1"/>
</dbReference>
<dbReference type="EMBL" id="JAVYJV010000020">
    <property type="protein sequence ID" value="KAK4343884.1"/>
    <property type="molecule type" value="Genomic_DNA"/>
</dbReference>
<dbReference type="Pfam" id="PF16884">
    <property type="entry name" value="ADH_N_2"/>
    <property type="match status" value="1"/>
</dbReference>
<dbReference type="PANTHER" id="PTHR43205:SF7">
    <property type="entry name" value="PROSTAGLANDIN REDUCTASE 1"/>
    <property type="match status" value="1"/>
</dbReference>
<dbReference type="InterPro" id="IPR011032">
    <property type="entry name" value="GroES-like_sf"/>
</dbReference>
<evidence type="ECO:0000256" key="1">
    <source>
        <dbReference type="ARBA" id="ARBA00023002"/>
    </source>
</evidence>
<evidence type="ECO:0000259" key="2">
    <source>
        <dbReference type="Pfam" id="PF16884"/>
    </source>
</evidence>
<dbReference type="PANTHER" id="PTHR43205">
    <property type="entry name" value="PROSTAGLANDIN REDUCTASE"/>
    <property type="match status" value="1"/>
</dbReference>
<evidence type="ECO:0000313" key="4">
    <source>
        <dbReference type="Proteomes" id="UP001291623"/>
    </source>
</evidence>
<protein>
    <recommendedName>
        <fullName evidence="2">Oxidoreductase N-terminal domain-containing protein</fullName>
    </recommendedName>
</protein>
<organism evidence="3 4">
    <name type="scientific">Anisodus tanguticus</name>
    <dbReference type="NCBI Taxonomy" id="243964"/>
    <lineage>
        <taxon>Eukaryota</taxon>
        <taxon>Viridiplantae</taxon>
        <taxon>Streptophyta</taxon>
        <taxon>Embryophyta</taxon>
        <taxon>Tracheophyta</taxon>
        <taxon>Spermatophyta</taxon>
        <taxon>Magnoliopsida</taxon>
        <taxon>eudicotyledons</taxon>
        <taxon>Gunneridae</taxon>
        <taxon>Pentapetalae</taxon>
        <taxon>asterids</taxon>
        <taxon>lamiids</taxon>
        <taxon>Solanales</taxon>
        <taxon>Solanaceae</taxon>
        <taxon>Solanoideae</taxon>
        <taxon>Hyoscyameae</taxon>
        <taxon>Anisodus</taxon>
    </lineage>
</organism>
<gene>
    <name evidence="3" type="ORF">RND71_036978</name>
</gene>
<dbReference type="Gene3D" id="3.90.180.10">
    <property type="entry name" value="Medium-chain alcohol dehydrogenases, catalytic domain"/>
    <property type="match status" value="1"/>
</dbReference>
<dbReference type="InterPro" id="IPR045010">
    <property type="entry name" value="MDR_fam"/>
</dbReference>
<name>A0AAE1V0C0_9SOLA</name>
<reference evidence="3" key="1">
    <citation type="submission" date="2023-12" db="EMBL/GenBank/DDBJ databases">
        <title>Genome assembly of Anisodus tanguticus.</title>
        <authorList>
            <person name="Wang Y.-J."/>
        </authorList>
    </citation>
    <scope>NUCLEOTIDE SEQUENCE</scope>
    <source>
        <strain evidence="3">KB-2021</strain>
        <tissue evidence="3">Leaf</tissue>
    </source>
</reference>
<dbReference type="GO" id="GO:0032440">
    <property type="term" value="F:2-alkenal reductase [NAD(P)H] activity"/>
    <property type="evidence" value="ECO:0007669"/>
    <property type="project" value="TreeGrafter"/>
</dbReference>
<feature type="domain" description="Oxidoreductase N-terminal" evidence="2">
    <location>
        <begin position="8"/>
        <end position="64"/>
    </location>
</feature>
<sequence>MAAEVSNKQVILKHYVSGYPKESDMKFKNNTIKLNDPEGSNAVVLKNLYLSCDPYMRGRMKKIEVVILSPSLLARVNNIYQEEPDGVACDICSNKHSTLSQQSQMVSEVASAQIGKIKKSQTMSE</sequence>
<proteinExistence type="predicted"/>
<evidence type="ECO:0000313" key="3">
    <source>
        <dbReference type="EMBL" id="KAK4343884.1"/>
    </source>
</evidence>
<dbReference type="Proteomes" id="UP001291623">
    <property type="component" value="Unassembled WGS sequence"/>
</dbReference>
<dbReference type="AlphaFoldDB" id="A0AAE1V0C0"/>
<comment type="caution">
    <text evidence="3">The sequence shown here is derived from an EMBL/GenBank/DDBJ whole genome shotgun (WGS) entry which is preliminary data.</text>
</comment>
<keyword evidence="4" id="KW-1185">Reference proteome</keyword>
<keyword evidence="1" id="KW-0560">Oxidoreductase</keyword>
<accession>A0AAE1V0C0</accession>